<dbReference type="SUPFAM" id="SSF53756">
    <property type="entry name" value="UDP-Glycosyltransferase/glycogen phosphorylase"/>
    <property type="match status" value="1"/>
</dbReference>
<dbReference type="Proteomes" id="UP000887222">
    <property type="component" value="Unassembled WGS sequence"/>
</dbReference>
<protein>
    <recommendedName>
        <fullName evidence="1">Glycosyl transferase family 1 domain-containing protein</fullName>
    </recommendedName>
</protein>
<dbReference type="CDD" id="cd03801">
    <property type="entry name" value="GT4_PimA-like"/>
    <property type="match status" value="1"/>
</dbReference>
<dbReference type="PANTHER" id="PTHR45947:SF3">
    <property type="entry name" value="SULFOQUINOVOSYL TRANSFERASE SQD2"/>
    <property type="match status" value="1"/>
</dbReference>
<dbReference type="EMBL" id="BPMK01000004">
    <property type="protein sequence ID" value="GIZ51030.1"/>
    <property type="molecule type" value="Genomic_DNA"/>
</dbReference>
<evidence type="ECO:0000313" key="2">
    <source>
        <dbReference type="EMBL" id="GIZ51030.1"/>
    </source>
</evidence>
<keyword evidence="3" id="KW-1185">Reference proteome</keyword>
<reference evidence="2 3" key="1">
    <citation type="journal article" date="2022" name="Int. J. Syst. Evol. Microbiol.">
        <title>Noviherbaspirillum aridicola sp. nov., isolated from an arid soil in Pakistan.</title>
        <authorList>
            <person name="Khan I.U."/>
            <person name="Saqib M."/>
            <person name="Amin A."/>
            <person name="Hussain F."/>
            <person name="Li L."/>
            <person name="Liu Y.H."/>
            <person name="Fang B.Z."/>
            <person name="Ahmed I."/>
            <person name="Li W.J."/>
        </authorList>
    </citation>
    <scope>NUCLEOTIDE SEQUENCE [LARGE SCALE GENOMIC DNA]</scope>
    <source>
        <strain evidence="2 3">NCCP-691</strain>
    </source>
</reference>
<dbReference type="RefSeq" id="WP_220807211.1">
    <property type="nucleotide sequence ID" value="NZ_BPMK01000004.1"/>
</dbReference>
<dbReference type="InterPro" id="IPR001296">
    <property type="entry name" value="Glyco_trans_1"/>
</dbReference>
<comment type="caution">
    <text evidence="2">The sequence shown here is derived from an EMBL/GenBank/DDBJ whole genome shotgun (WGS) entry which is preliminary data.</text>
</comment>
<dbReference type="Gene3D" id="3.40.50.2000">
    <property type="entry name" value="Glycogen Phosphorylase B"/>
    <property type="match status" value="2"/>
</dbReference>
<dbReference type="InterPro" id="IPR050194">
    <property type="entry name" value="Glycosyltransferase_grp1"/>
</dbReference>
<organism evidence="2 3">
    <name type="scientific">Noviherbaspirillum aridicola</name>
    <dbReference type="NCBI Taxonomy" id="2849687"/>
    <lineage>
        <taxon>Bacteria</taxon>
        <taxon>Pseudomonadati</taxon>
        <taxon>Pseudomonadota</taxon>
        <taxon>Betaproteobacteria</taxon>
        <taxon>Burkholderiales</taxon>
        <taxon>Oxalobacteraceae</taxon>
        <taxon>Noviherbaspirillum</taxon>
    </lineage>
</organism>
<dbReference type="Pfam" id="PF00534">
    <property type="entry name" value="Glycos_transf_1"/>
    <property type="match status" value="1"/>
</dbReference>
<proteinExistence type="predicted"/>
<gene>
    <name evidence="2" type="ORF">NCCP691_10440</name>
</gene>
<accession>A0ABQ4Q1J2</accession>
<sequence>MLKIAIVTNEPPPYRIPVFNRIAAAAGVQLQVIFCARREPNRHWDLPVFEFDHRFLRERITTVKGRYIHNNPDVVPALSRFGPDVIVTDGLNPTQIYAFGYAFLKRIPHVPLTDGTDMSERDLSRVHKLVRRIVYGRSAAFLSASDGGQRLFESYGADPGKCYRSYLCIDNDAYRREPEPAAKPYDFIFCGRMVPEKGPRFALDVAARVARRLGRKVGILYAGSGSEEAAVRQAAESLREFVHADFHGFAKQAELPALYKSARIFLFPTSADVWGVVANEACAAGLPVIVSPHAGVAGELIVDGENGYVCPLEADVWAEKATALLADPARLSAYAQRSLSLVREYSFDNAADGLVQACKRAVSHGQPGADRRPAGKTL</sequence>
<evidence type="ECO:0000313" key="3">
    <source>
        <dbReference type="Proteomes" id="UP000887222"/>
    </source>
</evidence>
<evidence type="ECO:0000259" key="1">
    <source>
        <dbReference type="Pfam" id="PF00534"/>
    </source>
</evidence>
<feature type="domain" description="Glycosyl transferase family 1" evidence="1">
    <location>
        <begin position="172"/>
        <end position="333"/>
    </location>
</feature>
<name>A0ABQ4Q1J2_9BURK</name>
<dbReference type="PANTHER" id="PTHR45947">
    <property type="entry name" value="SULFOQUINOVOSYL TRANSFERASE SQD2"/>
    <property type="match status" value="1"/>
</dbReference>